<evidence type="ECO:0000313" key="2">
    <source>
        <dbReference type="Proteomes" id="UP001163603"/>
    </source>
</evidence>
<dbReference type="EMBL" id="CM047742">
    <property type="protein sequence ID" value="KAJ0035991.1"/>
    <property type="molecule type" value="Genomic_DNA"/>
</dbReference>
<dbReference type="Proteomes" id="UP001163603">
    <property type="component" value="Chromosome 7"/>
</dbReference>
<name>A0ACC0YGM6_9ROSI</name>
<evidence type="ECO:0000313" key="1">
    <source>
        <dbReference type="EMBL" id="KAJ0035991.1"/>
    </source>
</evidence>
<protein>
    <submittedName>
        <fullName evidence="1">Uncharacterized protein</fullName>
    </submittedName>
</protein>
<gene>
    <name evidence="1" type="ORF">Pint_24203</name>
</gene>
<accession>A0ACC0YGM6</accession>
<organism evidence="1 2">
    <name type="scientific">Pistacia integerrima</name>
    <dbReference type="NCBI Taxonomy" id="434235"/>
    <lineage>
        <taxon>Eukaryota</taxon>
        <taxon>Viridiplantae</taxon>
        <taxon>Streptophyta</taxon>
        <taxon>Embryophyta</taxon>
        <taxon>Tracheophyta</taxon>
        <taxon>Spermatophyta</taxon>
        <taxon>Magnoliopsida</taxon>
        <taxon>eudicotyledons</taxon>
        <taxon>Gunneridae</taxon>
        <taxon>Pentapetalae</taxon>
        <taxon>rosids</taxon>
        <taxon>malvids</taxon>
        <taxon>Sapindales</taxon>
        <taxon>Anacardiaceae</taxon>
        <taxon>Pistacia</taxon>
    </lineage>
</organism>
<reference evidence="2" key="1">
    <citation type="journal article" date="2023" name="G3 (Bethesda)">
        <title>Genome assembly and association tests identify interacting loci associated with vigor, precocity, and sex in interspecific pistachio rootstocks.</title>
        <authorList>
            <person name="Palmer W."/>
            <person name="Jacygrad E."/>
            <person name="Sagayaradj S."/>
            <person name="Cavanaugh K."/>
            <person name="Han R."/>
            <person name="Bertier L."/>
            <person name="Beede B."/>
            <person name="Kafkas S."/>
            <person name="Golino D."/>
            <person name="Preece J."/>
            <person name="Michelmore R."/>
        </authorList>
    </citation>
    <scope>NUCLEOTIDE SEQUENCE [LARGE SCALE GENOMIC DNA]</scope>
</reference>
<comment type="caution">
    <text evidence="1">The sequence shown here is derived from an EMBL/GenBank/DDBJ whole genome shotgun (WGS) entry which is preliminary data.</text>
</comment>
<proteinExistence type="predicted"/>
<sequence>MEYVAYVSDFGIAKLLKPDSTNWTQLAGTCGYLAYTMNVSEKCDVYSFGVLALEVILGKHPWRCSRPIFRFICKHEH</sequence>
<keyword evidence="2" id="KW-1185">Reference proteome</keyword>